<keyword evidence="5" id="KW-0328">Glycosyltransferase</keyword>
<evidence type="ECO:0000256" key="9">
    <source>
        <dbReference type="ARBA" id="ARBA00022968"/>
    </source>
</evidence>
<keyword evidence="9" id="KW-0735">Signal-anchor</keyword>
<dbReference type="GO" id="GO:0006487">
    <property type="term" value="P:protein N-linked glycosylation"/>
    <property type="evidence" value="ECO:0007669"/>
    <property type="project" value="TreeGrafter"/>
</dbReference>
<accession>A0A8T7LYZ9</accession>
<evidence type="ECO:0000256" key="11">
    <source>
        <dbReference type="ARBA" id="ARBA00023136"/>
    </source>
</evidence>
<gene>
    <name evidence="14" type="ORF">HXX08_02455</name>
    <name evidence="15" type="ORF">OZ401_002411</name>
</gene>
<evidence type="ECO:0000256" key="2">
    <source>
        <dbReference type="ARBA" id="ARBA00004922"/>
    </source>
</evidence>
<reference evidence="14 16" key="1">
    <citation type="submission" date="2020-06" db="EMBL/GenBank/DDBJ databases">
        <title>Anoxygenic phototrophic Chloroflexota member uses a Type I reaction center.</title>
        <authorList>
            <person name="Tsuji J.M."/>
            <person name="Shaw N.A."/>
            <person name="Nagashima S."/>
            <person name="Venkiteswaran J."/>
            <person name="Schiff S.L."/>
            <person name="Hanada S."/>
            <person name="Tank M."/>
            <person name="Neufeld J.D."/>
        </authorList>
    </citation>
    <scope>NUCLEOTIDE SEQUENCE [LARGE SCALE GENOMIC DNA]</scope>
    <source>
        <strain evidence="14">L227-S17</strain>
    </source>
</reference>
<dbReference type="Proteomes" id="UP001431572">
    <property type="component" value="Chromosome 1"/>
</dbReference>
<keyword evidence="6" id="KW-0808">Transferase</keyword>
<dbReference type="Proteomes" id="UP000521676">
    <property type="component" value="Unassembled WGS sequence"/>
</dbReference>
<dbReference type="EC" id="2.4.1.117" evidence="4"/>
<reference evidence="15" key="2">
    <citation type="journal article" date="2024" name="Nature">
        <title>Anoxygenic phototroph of the Chloroflexota uses a type I reaction centre.</title>
        <authorList>
            <person name="Tsuji J.M."/>
            <person name="Shaw N.A."/>
            <person name="Nagashima S."/>
            <person name="Venkiteswaran J.J."/>
            <person name="Schiff S.L."/>
            <person name="Watanabe T."/>
            <person name="Fukui M."/>
            <person name="Hanada S."/>
            <person name="Tank M."/>
            <person name="Neufeld J.D."/>
        </authorList>
    </citation>
    <scope>NUCLEOTIDE SEQUENCE</scope>
    <source>
        <strain evidence="15">L227-S17</strain>
    </source>
</reference>
<dbReference type="GO" id="GO:0004581">
    <property type="term" value="F:dolichyl-phosphate beta-glucosyltransferase activity"/>
    <property type="evidence" value="ECO:0007669"/>
    <property type="project" value="UniProtKB-EC"/>
</dbReference>
<evidence type="ECO:0000256" key="3">
    <source>
        <dbReference type="ARBA" id="ARBA00006739"/>
    </source>
</evidence>
<dbReference type="PANTHER" id="PTHR10859:SF91">
    <property type="entry name" value="DOLICHYL-PHOSPHATE BETA-GLUCOSYLTRANSFERASE"/>
    <property type="match status" value="1"/>
</dbReference>
<sequence>MPDKDALVEIVIPVYNEEAILEKSVTTLRDYLSQHFPYRWRITIANNASKDRTLEIARHLEATYPDVHVCHLDQKGRGRALRTAWSQSDADVVSYMDVDLSTNLQSFLPLVAPIITGHSDMAIGSRLAKGARVTRQWKREIISRIYNLILKLFFWNNFTDAQCGFKAGRTTIVKNLLNQIENQEWFFDSEMLLLAEEKGMRIYEVPVDWIEDLDTRVNISKTATEDLKGCVRVWKQRRERRMHEKKFAKV</sequence>
<keyword evidence="7" id="KW-0812">Transmembrane</keyword>
<dbReference type="InterPro" id="IPR001173">
    <property type="entry name" value="Glyco_trans_2-like"/>
</dbReference>
<comment type="catalytic activity">
    <reaction evidence="12">
        <text>a di-trans,poly-cis-dolichyl phosphate + UDP-alpha-D-glucose = a di-trans,poly-cis-dolichyl beta-D-glucosyl phosphate + UDP</text>
        <dbReference type="Rhea" id="RHEA:15401"/>
        <dbReference type="Rhea" id="RHEA-COMP:19498"/>
        <dbReference type="Rhea" id="RHEA-COMP:19502"/>
        <dbReference type="ChEBI" id="CHEBI:57525"/>
        <dbReference type="ChEBI" id="CHEBI:57683"/>
        <dbReference type="ChEBI" id="CHEBI:58223"/>
        <dbReference type="ChEBI" id="CHEBI:58885"/>
        <dbReference type="EC" id="2.4.1.117"/>
    </reaction>
    <physiologicalReaction direction="left-to-right" evidence="12">
        <dbReference type="Rhea" id="RHEA:15402"/>
    </physiologicalReaction>
</comment>
<dbReference type="CDD" id="cd04188">
    <property type="entry name" value="DPG_synthase"/>
    <property type="match status" value="1"/>
</dbReference>
<evidence type="ECO:0000259" key="13">
    <source>
        <dbReference type="Pfam" id="PF00535"/>
    </source>
</evidence>
<evidence type="ECO:0000313" key="16">
    <source>
        <dbReference type="Proteomes" id="UP000521676"/>
    </source>
</evidence>
<evidence type="ECO:0000256" key="6">
    <source>
        <dbReference type="ARBA" id="ARBA00022679"/>
    </source>
</evidence>
<evidence type="ECO:0000313" key="14">
    <source>
        <dbReference type="EMBL" id="NWJ44719.1"/>
    </source>
</evidence>
<dbReference type="InterPro" id="IPR029044">
    <property type="entry name" value="Nucleotide-diphossugar_trans"/>
</dbReference>
<dbReference type="SUPFAM" id="SSF53448">
    <property type="entry name" value="Nucleotide-diphospho-sugar transferases"/>
    <property type="match status" value="1"/>
</dbReference>
<comment type="pathway">
    <text evidence="2">Protein modification; protein glycosylation.</text>
</comment>
<dbReference type="Pfam" id="PF00535">
    <property type="entry name" value="Glycos_transf_2"/>
    <property type="match status" value="1"/>
</dbReference>
<dbReference type="PANTHER" id="PTHR10859">
    <property type="entry name" value="GLYCOSYL TRANSFERASE"/>
    <property type="match status" value="1"/>
</dbReference>
<comment type="subcellular location">
    <subcellularLocation>
        <location evidence="1">Endoplasmic reticulum membrane</location>
        <topology evidence="1">Single-pass membrane protein</topology>
    </subcellularLocation>
</comment>
<proteinExistence type="inferred from homology"/>
<evidence type="ECO:0000256" key="8">
    <source>
        <dbReference type="ARBA" id="ARBA00022824"/>
    </source>
</evidence>
<keyword evidence="17" id="KW-1185">Reference proteome</keyword>
<dbReference type="Gene3D" id="3.90.550.10">
    <property type="entry name" value="Spore Coat Polysaccharide Biosynthesis Protein SpsA, Chain A"/>
    <property type="match status" value="1"/>
</dbReference>
<evidence type="ECO:0000256" key="4">
    <source>
        <dbReference type="ARBA" id="ARBA00012583"/>
    </source>
</evidence>
<feature type="domain" description="Glycosyltransferase 2-like" evidence="13">
    <location>
        <begin position="10"/>
        <end position="176"/>
    </location>
</feature>
<keyword evidence="11" id="KW-0472">Membrane</keyword>
<organism evidence="14 16">
    <name type="scientific">Candidatus Chlorohelix allophototropha</name>
    <dbReference type="NCBI Taxonomy" id="3003348"/>
    <lineage>
        <taxon>Bacteria</taxon>
        <taxon>Bacillati</taxon>
        <taxon>Chloroflexota</taxon>
        <taxon>Chloroflexia</taxon>
        <taxon>Candidatus Chloroheliales</taxon>
        <taxon>Candidatus Chloroheliaceae</taxon>
        <taxon>Candidatus Chlorohelix</taxon>
    </lineage>
</organism>
<keyword evidence="10" id="KW-1133">Transmembrane helix</keyword>
<dbReference type="EMBL" id="CP128399">
    <property type="protein sequence ID" value="WJW66605.1"/>
    <property type="molecule type" value="Genomic_DNA"/>
</dbReference>
<dbReference type="AlphaFoldDB" id="A0A8T7LYZ9"/>
<protein>
    <recommendedName>
        <fullName evidence="4">dolichyl-phosphate beta-glucosyltransferase</fullName>
        <ecNumber evidence="4">2.4.1.117</ecNumber>
    </recommendedName>
</protein>
<dbReference type="InterPro" id="IPR035518">
    <property type="entry name" value="DPG_synthase"/>
</dbReference>
<evidence type="ECO:0000313" key="15">
    <source>
        <dbReference type="EMBL" id="WJW66605.1"/>
    </source>
</evidence>
<keyword evidence="8" id="KW-0256">Endoplasmic reticulum</keyword>
<dbReference type="EMBL" id="JACATZ010000001">
    <property type="protein sequence ID" value="NWJ44719.1"/>
    <property type="molecule type" value="Genomic_DNA"/>
</dbReference>
<evidence type="ECO:0000256" key="5">
    <source>
        <dbReference type="ARBA" id="ARBA00022676"/>
    </source>
</evidence>
<evidence type="ECO:0000256" key="7">
    <source>
        <dbReference type="ARBA" id="ARBA00022692"/>
    </source>
</evidence>
<evidence type="ECO:0000256" key="10">
    <source>
        <dbReference type="ARBA" id="ARBA00022989"/>
    </source>
</evidence>
<evidence type="ECO:0000256" key="1">
    <source>
        <dbReference type="ARBA" id="ARBA00004389"/>
    </source>
</evidence>
<dbReference type="RefSeq" id="WP_341468496.1">
    <property type="nucleotide sequence ID" value="NZ_CP128399.1"/>
</dbReference>
<evidence type="ECO:0000313" key="17">
    <source>
        <dbReference type="Proteomes" id="UP001431572"/>
    </source>
</evidence>
<evidence type="ECO:0000256" key="12">
    <source>
        <dbReference type="ARBA" id="ARBA00045097"/>
    </source>
</evidence>
<comment type="similarity">
    <text evidence="3">Belongs to the glycosyltransferase 2 family.</text>
</comment>
<name>A0A8T7LYZ9_9CHLR</name>